<evidence type="ECO:0000259" key="5">
    <source>
        <dbReference type="PROSITE" id="PS51004"/>
    </source>
</evidence>
<dbReference type="Pfam" id="PF10157">
    <property type="entry name" value="BORCS6"/>
    <property type="match status" value="1"/>
</dbReference>
<evidence type="ECO:0000313" key="8">
    <source>
        <dbReference type="Proteomes" id="UP000246464"/>
    </source>
</evidence>
<feature type="chain" id="PRO_5033329242" evidence="4">
    <location>
        <begin position="19"/>
        <end position="909"/>
    </location>
</feature>
<dbReference type="InterPro" id="IPR027231">
    <property type="entry name" value="Semaphorin"/>
</dbReference>
<gene>
    <name evidence="7" type="ORF">SMAX5B_002596</name>
</gene>
<protein>
    <submittedName>
        <fullName evidence="6 7">Putative semaphorin-3ab-like</fullName>
    </submittedName>
</protein>
<dbReference type="STRING" id="52904.ENSSMAP00000016619"/>
<name>A0A2U9BYY6_SCOMX</name>
<proteinExistence type="predicted"/>
<dbReference type="AlphaFoldDB" id="A0A2U9BYY6"/>
<dbReference type="InterPro" id="IPR046465">
    <property type="entry name" value="BORCS6_C"/>
</dbReference>
<evidence type="ECO:0000256" key="3">
    <source>
        <dbReference type="PROSITE-ProRule" id="PRU00352"/>
    </source>
</evidence>
<dbReference type="InterPro" id="IPR015943">
    <property type="entry name" value="WD40/YVTN_repeat-like_dom_sf"/>
</dbReference>
<dbReference type="FunFam" id="3.30.1680.10:FF:000008">
    <property type="entry name" value="semaphorin-3B isoform X1"/>
    <property type="match status" value="1"/>
</dbReference>
<evidence type="ECO:0000256" key="2">
    <source>
        <dbReference type="ARBA" id="ARBA00023180"/>
    </source>
</evidence>
<keyword evidence="8" id="KW-1185">Reference proteome</keyword>
<reference evidence="7 8" key="1">
    <citation type="submission" date="2017-12" db="EMBL/GenBank/DDBJ databases">
        <title>Integrating genomic resources of turbot (Scophthalmus maximus) in depth evaluation of genetic and physical mapping variation across individuals.</title>
        <authorList>
            <person name="Martinez P."/>
        </authorList>
    </citation>
    <scope>NUCLEOTIDE SEQUENCE [LARGE SCALE GENOMIC DNA]</scope>
</reference>
<dbReference type="InterPro" id="IPR016201">
    <property type="entry name" value="PSI"/>
</dbReference>
<dbReference type="SUPFAM" id="SSF103575">
    <property type="entry name" value="Plexin repeat"/>
    <property type="match status" value="1"/>
</dbReference>
<sequence length="909" mass="100176">MCWPQTAVLLAHLGFTLTGAWRASQPRLQFTHSELVQNGRLLMLPLVAGDLHSLLPDENGRRLYVAMKDNLLSTSLDDITQNPRKLYWPASPDRVQECLLAGKDPELECANFLRVLQPFNQTHLYVCGTGAFNPRCALVATSIFQRSEHQTLSYSQTECGKGKCPYDPFQKTASAVVDGELYAGITSDFMSRDSAFFRSLGSRRVLRTEQYDSTWLQNAQFVRVAPLSETDNPEDDKVYVFFTERAQEAEGAAGKVLYSRVARVCKNDIGGQRSLVNKWSTFQKARMVCSVPGPDGLQTHFDQLQDIFILQGKDKKNPLIYGLFTTSSDILNGSAVCVYRMEDVVRAFKGNFLHKEGPQYKWAEFTGQVPYPRPGTCPSSTYGSYSSTREYPDDVIFFSRTHPLLQENVLPLGERPLLVRVGVHYKFSKLLVDRVEAVDGTYDVLFIGTDSGLVLKAIHLPREHGQSQEVTLEQLQVFQHKSPVTAMTLSKKKQWLFVGSREGVSQLALYQCELYGQACAECCLARDPYCTWDGHACSPYMPTVRRRNARHLGEDEDPLTQCVRQGGGGMSLSPAIGTEVPEMANGVVIPVVSENGPHVSLSVKCGGSRATCPGEASEDGSPGHTENHVYDGEGRLDTAMAINERISSLSLHTPWVTEPSLSTDTCTGDSESGSISRDIPGAANAVEPPDDAPCPPHVMAQVWVRNVRGMQDSKSLDEISQTCGGSVCARGGGRGGQSEGRRATISSALELEGTVSQEGDLTHFITKNLEQKIKMSSKPSLDCSDSDCSGPIYRSRGSSRRPADIPPIDTAVLLDLQRHTQEVAHSVEMMMRSLNGTIQNMTALSVGYIQTYRDSVDSLGESVDMSIKGMYTLMARCEELDRSMQPIHTLASQIRDIKRTLDALEAICK</sequence>
<keyword evidence="1" id="KW-1015">Disulfide bond</keyword>
<dbReference type="PANTHER" id="PTHR11036:SF21">
    <property type="entry name" value="SEMA DOMAIN, IMMUNOGLOBULIN DOMAIN (IG), SHORT BASIC DOMAIN, SECRETED, (SEMAPHORIN) 3H ISOFORM 2 PRECURSOR"/>
    <property type="match status" value="1"/>
</dbReference>
<dbReference type="GO" id="GO:0030215">
    <property type="term" value="F:semaphorin receptor binding"/>
    <property type="evidence" value="ECO:0007669"/>
    <property type="project" value="InterPro"/>
</dbReference>
<dbReference type="PROSITE" id="PS51004">
    <property type="entry name" value="SEMA"/>
    <property type="match status" value="1"/>
</dbReference>
<comment type="caution">
    <text evidence="3">Lacks conserved residue(s) required for the propagation of feature annotation.</text>
</comment>
<dbReference type="GO" id="GO:0030335">
    <property type="term" value="P:positive regulation of cell migration"/>
    <property type="evidence" value="ECO:0007669"/>
    <property type="project" value="TreeGrafter"/>
</dbReference>
<dbReference type="Proteomes" id="UP000246464">
    <property type="component" value="Chromosome 11"/>
</dbReference>
<dbReference type="PANTHER" id="PTHR11036">
    <property type="entry name" value="SEMAPHORIN"/>
    <property type="match status" value="1"/>
</dbReference>
<dbReference type="SMART" id="SM00630">
    <property type="entry name" value="Sema"/>
    <property type="match status" value="1"/>
</dbReference>
<dbReference type="InterPro" id="IPR001627">
    <property type="entry name" value="Semap_dom"/>
</dbReference>
<keyword evidence="2" id="KW-0325">Glycoprotein</keyword>
<dbReference type="Gene3D" id="3.30.1680.10">
    <property type="entry name" value="ligand-binding face of the semaphorins, domain 2"/>
    <property type="match status" value="1"/>
</dbReference>
<feature type="domain" description="Sema" evidence="5">
    <location>
        <begin position="27"/>
        <end position="509"/>
    </location>
</feature>
<organism evidence="7 8">
    <name type="scientific">Scophthalmus maximus</name>
    <name type="common">Turbot</name>
    <name type="synonym">Psetta maxima</name>
    <dbReference type="NCBI Taxonomy" id="52904"/>
    <lineage>
        <taxon>Eukaryota</taxon>
        <taxon>Metazoa</taxon>
        <taxon>Chordata</taxon>
        <taxon>Craniata</taxon>
        <taxon>Vertebrata</taxon>
        <taxon>Euteleostomi</taxon>
        <taxon>Actinopterygii</taxon>
        <taxon>Neopterygii</taxon>
        <taxon>Teleostei</taxon>
        <taxon>Neoteleostei</taxon>
        <taxon>Acanthomorphata</taxon>
        <taxon>Carangaria</taxon>
        <taxon>Pleuronectiformes</taxon>
        <taxon>Pleuronectoidei</taxon>
        <taxon>Scophthalmidae</taxon>
        <taxon>Scophthalmus</taxon>
    </lineage>
</organism>
<dbReference type="EMBL" id="CP026253">
    <property type="protein sequence ID" value="AWP09368.1"/>
    <property type="molecule type" value="Genomic_DNA"/>
</dbReference>
<dbReference type="GO" id="GO:0008045">
    <property type="term" value="P:motor neuron axon guidance"/>
    <property type="evidence" value="ECO:0007669"/>
    <property type="project" value="TreeGrafter"/>
</dbReference>
<feature type="signal peptide" evidence="4">
    <location>
        <begin position="1"/>
        <end position="18"/>
    </location>
</feature>
<dbReference type="GO" id="GO:0038191">
    <property type="term" value="F:neuropilin binding"/>
    <property type="evidence" value="ECO:0007669"/>
    <property type="project" value="TreeGrafter"/>
</dbReference>
<dbReference type="GO" id="GO:0005615">
    <property type="term" value="C:extracellular space"/>
    <property type="evidence" value="ECO:0007669"/>
    <property type="project" value="TreeGrafter"/>
</dbReference>
<dbReference type="GO" id="GO:0098978">
    <property type="term" value="C:glutamatergic synapse"/>
    <property type="evidence" value="ECO:0007669"/>
    <property type="project" value="TreeGrafter"/>
</dbReference>
<dbReference type="SMART" id="SM00423">
    <property type="entry name" value="PSI"/>
    <property type="match status" value="1"/>
</dbReference>
<dbReference type="EMBL" id="CP026253">
    <property type="protein sequence ID" value="AWP09367.1"/>
    <property type="molecule type" value="Genomic_DNA"/>
</dbReference>
<keyword evidence="4" id="KW-0732">Signal</keyword>
<evidence type="ECO:0000256" key="1">
    <source>
        <dbReference type="ARBA" id="ARBA00023157"/>
    </source>
</evidence>
<evidence type="ECO:0000313" key="7">
    <source>
        <dbReference type="EMBL" id="AWP09368.1"/>
    </source>
</evidence>
<dbReference type="GO" id="GO:0045499">
    <property type="term" value="F:chemorepellent activity"/>
    <property type="evidence" value="ECO:0007669"/>
    <property type="project" value="TreeGrafter"/>
</dbReference>
<dbReference type="GO" id="GO:0071526">
    <property type="term" value="P:semaphorin-plexin signaling pathway"/>
    <property type="evidence" value="ECO:0007669"/>
    <property type="project" value="TreeGrafter"/>
</dbReference>
<dbReference type="Pfam" id="PF01403">
    <property type="entry name" value="Sema"/>
    <property type="match status" value="1"/>
</dbReference>
<evidence type="ECO:0000313" key="6">
    <source>
        <dbReference type="EMBL" id="AWP09367.1"/>
    </source>
</evidence>
<dbReference type="SUPFAM" id="SSF101912">
    <property type="entry name" value="Sema domain"/>
    <property type="match status" value="1"/>
</dbReference>
<evidence type="ECO:0000256" key="4">
    <source>
        <dbReference type="SAM" id="SignalP"/>
    </source>
</evidence>
<dbReference type="InterPro" id="IPR036352">
    <property type="entry name" value="Semap_dom_sf"/>
</dbReference>
<dbReference type="GO" id="GO:0001755">
    <property type="term" value="P:neural crest cell migration"/>
    <property type="evidence" value="ECO:0007669"/>
    <property type="project" value="TreeGrafter"/>
</dbReference>
<dbReference type="Gene3D" id="2.130.10.10">
    <property type="entry name" value="YVTN repeat-like/Quinoprotein amine dehydrogenase"/>
    <property type="match status" value="1"/>
</dbReference>
<dbReference type="GO" id="GO:0030424">
    <property type="term" value="C:axon"/>
    <property type="evidence" value="ECO:0007669"/>
    <property type="project" value="TreeGrafter"/>
</dbReference>
<dbReference type="FunFam" id="2.130.10.10:FF:001712">
    <property type="entry name" value="Sema domain, immunoglobulin domain (Ig), short basic domain, secreted, (semaphorin) 3H"/>
    <property type="match status" value="1"/>
</dbReference>
<dbReference type="GO" id="GO:0005886">
    <property type="term" value="C:plasma membrane"/>
    <property type="evidence" value="ECO:0007669"/>
    <property type="project" value="TreeGrafter"/>
</dbReference>
<accession>A0A2U9BYY6</accession>